<feature type="compositionally biased region" description="Polar residues" evidence="1">
    <location>
        <begin position="146"/>
        <end position="155"/>
    </location>
</feature>
<feature type="region of interest" description="Disordered" evidence="1">
    <location>
        <begin position="1"/>
        <end position="50"/>
    </location>
</feature>
<evidence type="ECO:0000256" key="1">
    <source>
        <dbReference type="SAM" id="MobiDB-lite"/>
    </source>
</evidence>
<feature type="compositionally biased region" description="Low complexity" evidence="1">
    <location>
        <begin position="16"/>
        <end position="26"/>
    </location>
</feature>
<accession>A0AAD8SD38</accession>
<feature type="region of interest" description="Disordered" evidence="1">
    <location>
        <begin position="146"/>
        <end position="177"/>
    </location>
</feature>
<reference evidence="2" key="1">
    <citation type="submission" date="2023-07" db="EMBL/GenBank/DDBJ databases">
        <title>A chromosome-level genome assembly of Lolium multiflorum.</title>
        <authorList>
            <person name="Chen Y."/>
            <person name="Copetti D."/>
            <person name="Kolliker R."/>
            <person name="Studer B."/>
        </authorList>
    </citation>
    <scope>NUCLEOTIDE SEQUENCE</scope>
    <source>
        <strain evidence="2">02402/16</strain>
        <tissue evidence="2">Leaf</tissue>
    </source>
</reference>
<protein>
    <submittedName>
        <fullName evidence="2">Uncharacterized protein</fullName>
    </submittedName>
</protein>
<comment type="caution">
    <text evidence="2">The sequence shown here is derived from an EMBL/GenBank/DDBJ whole genome shotgun (WGS) entry which is preliminary data.</text>
</comment>
<keyword evidence="3" id="KW-1185">Reference proteome</keyword>
<dbReference type="EMBL" id="JAUUTY010000004">
    <property type="protein sequence ID" value="KAK1649885.1"/>
    <property type="molecule type" value="Genomic_DNA"/>
</dbReference>
<sequence>MPKRWSRCTKKDQKPGGSSSGSQQQGLFRVPAATPLQAEPAPKRRRNTIGTDEAIYALVPEEVRLPDGWHVNRNRVPVPPSPKGTHASRKSVGEPRGSTYVANSPEWGRIFETDHEIWLHSLVDSLPPSSWYDTDDEIMQSDNSNIVQTDDNMCTPQPGDVGWVEAPSVSDGDSHQD</sequence>
<feature type="region of interest" description="Disordered" evidence="1">
    <location>
        <begin position="70"/>
        <end position="102"/>
    </location>
</feature>
<evidence type="ECO:0000313" key="3">
    <source>
        <dbReference type="Proteomes" id="UP001231189"/>
    </source>
</evidence>
<dbReference type="AlphaFoldDB" id="A0AAD8SD38"/>
<dbReference type="Proteomes" id="UP001231189">
    <property type="component" value="Unassembled WGS sequence"/>
</dbReference>
<name>A0AAD8SD38_LOLMU</name>
<organism evidence="2 3">
    <name type="scientific">Lolium multiflorum</name>
    <name type="common">Italian ryegrass</name>
    <name type="synonym">Lolium perenne subsp. multiflorum</name>
    <dbReference type="NCBI Taxonomy" id="4521"/>
    <lineage>
        <taxon>Eukaryota</taxon>
        <taxon>Viridiplantae</taxon>
        <taxon>Streptophyta</taxon>
        <taxon>Embryophyta</taxon>
        <taxon>Tracheophyta</taxon>
        <taxon>Spermatophyta</taxon>
        <taxon>Magnoliopsida</taxon>
        <taxon>Liliopsida</taxon>
        <taxon>Poales</taxon>
        <taxon>Poaceae</taxon>
        <taxon>BOP clade</taxon>
        <taxon>Pooideae</taxon>
        <taxon>Poodae</taxon>
        <taxon>Poeae</taxon>
        <taxon>Poeae Chloroplast Group 2 (Poeae type)</taxon>
        <taxon>Loliodinae</taxon>
        <taxon>Loliinae</taxon>
        <taxon>Lolium</taxon>
    </lineage>
</organism>
<evidence type="ECO:0000313" key="2">
    <source>
        <dbReference type="EMBL" id="KAK1649885.1"/>
    </source>
</evidence>
<proteinExistence type="predicted"/>
<gene>
    <name evidence="2" type="ORF">QYE76_067690</name>
</gene>